<evidence type="ECO:0000313" key="5">
    <source>
        <dbReference type="Proteomes" id="UP001500945"/>
    </source>
</evidence>
<dbReference type="PROSITE" id="PS00584">
    <property type="entry name" value="PFKB_KINASES_2"/>
    <property type="match status" value="1"/>
</dbReference>
<keyword evidence="5" id="KW-1185">Reference proteome</keyword>
<dbReference type="Proteomes" id="UP001500945">
    <property type="component" value="Unassembled WGS sequence"/>
</dbReference>
<protein>
    <submittedName>
        <fullName evidence="4">PfkB family carbohydrate kinase</fullName>
    </submittedName>
</protein>
<dbReference type="PANTHER" id="PTHR42774">
    <property type="entry name" value="PHOSPHOTRANSFERASE SYSTEM TRANSPORT PROTEIN"/>
    <property type="match status" value="1"/>
</dbReference>
<keyword evidence="1" id="KW-0808">Transferase</keyword>
<dbReference type="GO" id="GO:0016301">
    <property type="term" value="F:kinase activity"/>
    <property type="evidence" value="ECO:0007669"/>
    <property type="project" value="UniProtKB-KW"/>
</dbReference>
<dbReference type="InterPro" id="IPR029056">
    <property type="entry name" value="Ribokinase-like"/>
</dbReference>
<dbReference type="InterPro" id="IPR011611">
    <property type="entry name" value="PfkB_dom"/>
</dbReference>
<comment type="caution">
    <text evidence="4">The sequence shown here is derived from an EMBL/GenBank/DDBJ whole genome shotgun (WGS) entry which is preliminary data.</text>
</comment>
<feature type="domain" description="Carbohydrate kinase PfkB" evidence="3">
    <location>
        <begin position="7"/>
        <end position="284"/>
    </location>
</feature>
<accession>A0ABP8KCB4</accession>
<sequence length="289" mass="28618">MATPPRVLACGLATVDVVQAVERMPGANEKVVALGTRVEAGGPALNAAVTAALLGMPCRLVTGVGASPLGAVVRHDCAEHGVELVDVAGQGFELPVSTVLVTASSGERAVASRNAAGASGWALPARGDLEELLGGVSAVLVDGHHLPVARVVAAAAREHGIPVVADAGSWKPGLDGLLGDVDVLVASADLRPPSGGGLDELLALGPTWVARSAGADPVRWLAADGSSGTVDVPVVDVVDTLGAGDVLHGALLAEVGRHGMRDLPVALARAVGVAARSVTVAGVRGWATA</sequence>
<dbReference type="SUPFAM" id="SSF53613">
    <property type="entry name" value="Ribokinase-like"/>
    <property type="match status" value="1"/>
</dbReference>
<evidence type="ECO:0000313" key="4">
    <source>
        <dbReference type="EMBL" id="GAA4403602.1"/>
    </source>
</evidence>
<proteinExistence type="predicted"/>
<dbReference type="PANTHER" id="PTHR42774:SF3">
    <property type="entry name" value="KETOHEXOKINASE"/>
    <property type="match status" value="1"/>
</dbReference>
<dbReference type="Pfam" id="PF00294">
    <property type="entry name" value="PfkB"/>
    <property type="match status" value="1"/>
</dbReference>
<dbReference type="InterPro" id="IPR002173">
    <property type="entry name" value="Carboh/pur_kinase_PfkB_CS"/>
</dbReference>
<dbReference type="RefSeq" id="WP_345204246.1">
    <property type="nucleotide sequence ID" value="NZ_BAABGM010000010.1"/>
</dbReference>
<name>A0ABP8KCB4_9MICO</name>
<evidence type="ECO:0000259" key="3">
    <source>
        <dbReference type="Pfam" id="PF00294"/>
    </source>
</evidence>
<evidence type="ECO:0000256" key="1">
    <source>
        <dbReference type="ARBA" id="ARBA00022679"/>
    </source>
</evidence>
<gene>
    <name evidence="4" type="ORF">GCM10023168_15290</name>
</gene>
<dbReference type="EMBL" id="BAABGM010000010">
    <property type="protein sequence ID" value="GAA4403602.1"/>
    <property type="molecule type" value="Genomic_DNA"/>
</dbReference>
<dbReference type="InterPro" id="IPR052562">
    <property type="entry name" value="Ketohexokinase-related"/>
</dbReference>
<dbReference type="Gene3D" id="3.40.1190.20">
    <property type="match status" value="1"/>
</dbReference>
<reference evidence="5" key="1">
    <citation type="journal article" date="2019" name="Int. J. Syst. Evol. Microbiol.">
        <title>The Global Catalogue of Microorganisms (GCM) 10K type strain sequencing project: providing services to taxonomists for standard genome sequencing and annotation.</title>
        <authorList>
            <consortium name="The Broad Institute Genomics Platform"/>
            <consortium name="The Broad Institute Genome Sequencing Center for Infectious Disease"/>
            <person name="Wu L."/>
            <person name="Ma J."/>
        </authorList>
    </citation>
    <scope>NUCLEOTIDE SEQUENCE [LARGE SCALE GENOMIC DNA]</scope>
    <source>
        <strain evidence="5">JCM 17809</strain>
    </source>
</reference>
<keyword evidence="2 4" id="KW-0418">Kinase</keyword>
<evidence type="ECO:0000256" key="2">
    <source>
        <dbReference type="ARBA" id="ARBA00022777"/>
    </source>
</evidence>
<organism evidence="4 5">
    <name type="scientific">Fodinibacter luteus</name>
    <dbReference type="NCBI Taxonomy" id="552064"/>
    <lineage>
        <taxon>Bacteria</taxon>
        <taxon>Bacillati</taxon>
        <taxon>Actinomycetota</taxon>
        <taxon>Actinomycetes</taxon>
        <taxon>Micrococcales</taxon>
        <taxon>Intrasporangiaceae</taxon>
        <taxon>Fodinibacter (ex Wang et al. 2009)</taxon>
    </lineage>
</organism>